<accession>A0A2R7Y8A2</accession>
<dbReference type="InterPro" id="IPR038726">
    <property type="entry name" value="PDDEXK_AddAB-type"/>
</dbReference>
<evidence type="ECO:0000313" key="12">
    <source>
        <dbReference type="EMBL" id="PUA33539.1"/>
    </source>
</evidence>
<comment type="caution">
    <text evidence="12">The sequence shown here is derived from an EMBL/GenBank/DDBJ whole genome shotgun (WGS) entry which is preliminary data.</text>
</comment>
<evidence type="ECO:0000256" key="5">
    <source>
        <dbReference type="ARBA" id="ARBA00022839"/>
    </source>
</evidence>
<comment type="function">
    <text evidence="10">CRISPR (clustered regularly interspaced short palindromic repeat) is an adaptive immune system that provides protection against mobile genetic elements (viruses, transposable elements and conjugative plasmids). CRISPR clusters contain sequences complementary to antecedent mobile elements and target invading nucleic acids. CRISPR clusters are transcribed and processed into CRISPR RNA (crRNA).</text>
</comment>
<dbReference type="GO" id="GO:0004527">
    <property type="term" value="F:exonuclease activity"/>
    <property type="evidence" value="ECO:0007669"/>
    <property type="project" value="UniProtKB-KW"/>
</dbReference>
<dbReference type="InterPro" id="IPR011604">
    <property type="entry name" value="PDDEXK-like_dom_sf"/>
</dbReference>
<keyword evidence="2 10" id="KW-0540">Nuclease</keyword>
<keyword evidence="9 10" id="KW-0464">Manganese</keyword>
<comment type="cofactor">
    <cofactor evidence="1">
        <name>Mn(2+)</name>
        <dbReference type="ChEBI" id="CHEBI:29035"/>
    </cofactor>
</comment>
<name>A0A2R7Y8A2_9CREN</name>
<dbReference type="NCBIfam" id="TIGR00372">
    <property type="entry name" value="cas4"/>
    <property type="match status" value="1"/>
</dbReference>
<dbReference type="GO" id="GO:0046872">
    <property type="term" value="F:metal ion binding"/>
    <property type="evidence" value="ECO:0007669"/>
    <property type="project" value="UniProtKB-KW"/>
</dbReference>
<keyword evidence="4 10" id="KW-0378">Hydrolase</keyword>
<dbReference type="GO" id="GO:0051607">
    <property type="term" value="P:defense response to virus"/>
    <property type="evidence" value="ECO:0007669"/>
    <property type="project" value="UniProtKB-KW"/>
</dbReference>
<organism evidence="12 13">
    <name type="scientific">Zestosphaera tikiterensis</name>
    <dbReference type="NCBI Taxonomy" id="1973259"/>
    <lineage>
        <taxon>Archaea</taxon>
        <taxon>Thermoproteota</taxon>
        <taxon>Thermoprotei</taxon>
        <taxon>Desulfurococcales</taxon>
        <taxon>Desulfurococcaceae</taxon>
        <taxon>Zestosphaera</taxon>
    </lineage>
</organism>
<evidence type="ECO:0000256" key="8">
    <source>
        <dbReference type="ARBA" id="ARBA00023118"/>
    </source>
</evidence>
<evidence type="ECO:0000256" key="1">
    <source>
        <dbReference type="ARBA" id="ARBA00001936"/>
    </source>
</evidence>
<dbReference type="GO" id="GO:0051536">
    <property type="term" value="F:iron-sulfur cluster binding"/>
    <property type="evidence" value="ECO:0007669"/>
    <property type="project" value="UniProtKB-KW"/>
</dbReference>
<evidence type="ECO:0000259" key="11">
    <source>
        <dbReference type="Pfam" id="PF12705"/>
    </source>
</evidence>
<keyword evidence="5 10" id="KW-0269">Exonuclease</keyword>
<evidence type="ECO:0000313" key="13">
    <source>
        <dbReference type="Proteomes" id="UP000244093"/>
    </source>
</evidence>
<reference evidence="12 13" key="1">
    <citation type="journal article" date="2018" name="Syst. Appl. Microbiol.">
        <title>A new symbiotic nanoarchaeote (Candidatus Nanoclepta minutus) and its host (Zestosphaera tikiterensis gen. nov., sp. nov.) from a New Zealand hot spring.</title>
        <authorList>
            <person name="St John E."/>
            <person name="Liu Y."/>
            <person name="Podar M."/>
            <person name="Stott M.B."/>
            <person name="Meneghin J."/>
            <person name="Chen Z."/>
            <person name="Lagutin K."/>
            <person name="Mitchell K."/>
            <person name="Reysenbach A.L."/>
        </authorList>
    </citation>
    <scope>NUCLEOTIDE SEQUENCE [LARGE SCALE GENOMIC DNA]</scope>
    <source>
        <strain evidence="12">NZ3</strain>
    </source>
</reference>
<evidence type="ECO:0000256" key="4">
    <source>
        <dbReference type="ARBA" id="ARBA00022801"/>
    </source>
</evidence>
<keyword evidence="6 10" id="KW-0408">Iron</keyword>
<proteinExistence type="inferred from homology"/>
<keyword evidence="8 10" id="KW-0051">Antiviral defense</keyword>
<evidence type="ECO:0000256" key="9">
    <source>
        <dbReference type="ARBA" id="ARBA00023211"/>
    </source>
</evidence>
<dbReference type="Proteomes" id="UP000244093">
    <property type="component" value="Unassembled WGS sequence"/>
</dbReference>
<dbReference type="Gene3D" id="3.90.320.10">
    <property type="match status" value="1"/>
</dbReference>
<evidence type="ECO:0000256" key="7">
    <source>
        <dbReference type="ARBA" id="ARBA00023014"/>
    </source>
</evidence>
<evidence type="ECO:0000256" key="2">
    <source>
        <dbReference type="ARBA" id="ARBA00022722"/>
    </source>
</evidence>
<evidence type="ECO:0000256" key="6">
    <source>
        <dbReference type="ARBA" id="ARBA00023004"/>
    </source>
</evidence>
<gene>
    <name evidence="12" type="ORF">B7O98_03730</name>
</gene>
<keyword evidence="7 10" id="KW-0411">Iron-sulfur</keyword>
<dbReference type="InterPro" id="IPR013343">
    <property type="entry name" value="CRISPR-assoc_prot_Cas4"/>
</dbReference>
<dbReference type="EMBL" id="NBVN01000002">
    <property type="protein sequence ID" value="PUA33539.1"/>
    <property type="molecule type" value="Genomic_DNA"/>
</dbReference>
<evidence type="ECO:0000256" key="10">
    <source>
        <dbReference type="RuleBase" id="RU365022"/>
    </source>
</evidence>
<feature type="domain" description="PD-(D/E)XK endonuclease-like" evidence="11">
    <location>
        <begin position="89"/>
        <end position="211"/>
    </location>
</feature>
<comment type="cofactor">
    <cofactor evidence="10">
        <name>iron-sulfur cluster</name>
        <dbReference type="ChEBI" id="CHEBI:30408"/>
    </cofactor>
</comment>
<dbReference type="EC" id="3.1.12.1" evidence="10"/>
<dbReference type="Pfam" id="PF12705">
    <property type="entry name" value="PDDEXK_1"/>
    <property type="match status" value="1"/>
</dbReference>
<protein>
    <recommendedName>
        <fullName evidence="10">CRISPR-associated exonuclease Cas4</fullName>
        <ecNumber evidence="10">3.1.12.1</ecNumber>
    </recommendedName>
</protein>
<comment type="cofactor">
    <cofactor evidence="10">
        <name>Mg(2+)</name>
        <dbReference type="ChEBI" id="CHEBI:18420"/>
    </cofactor>
    <cofactor evidence="10">
        <name>Mn(2+)</name>
        <dbReference type="ChEBI" id="CHEBI:29035"/>
    </cofactor>
    <text evidence="10">Mg(2+) or Mn(2+) required for ssDNA cleavage activity.</text>
</comment>
<keyword evidence="3 10" id="KW-0479">Metal-binding</keyword>
<sequence>MVVLVGGYVQGGLSLDVVSLLYELSRKEREKHIRKPEVFWVTDLVRCPLKRDYELRFPELVESNVFTPTFILGELIHKGLEALLKEVMPEEVEVEVEKEQEVMLPNGSKVFLRGRADVIVKVGGEYLGIEIKTSRSDVRIPQEHHVDQSRIYNWLFNLKASILLYVTPDRVTQYVVDGRATLEEVVERILSSKYPRYEWECRYCAYSVLCPYKVVLRQT</sequence>
<evidence type="ECO:0000256" key="3">
    <source>
        <dbReference type="ARBA" id="ARBA00022723"/>
    </source>
</evidence>
<dbReference type="AlphaFoldDB" id="A0A2R7Y8A2"/>
<comment type="similarity">
    <text evidence="10">Belongs to the CRISPR-associated exonuclease Cas4 family.</text>
</comment>